<sequence>MKDSEYVKKLIRRLMIKKILPSYKIGKDK</sequence>
<reference evidence="1" key="1">
    <citation type="journal article" date="2021" name="Proc. Natl. Acad. Sci. U.S.A.">
        <title>A Catalog of Tens of Thousands of Viruses from Human Metagenomes Reveals Hidden Associations with Chronic Diseases.</title>
        <authorList>
            <person name="Tisza M.J."/>
            <person name="Buck C.B."/>
        </authorList>
    </citation>
    <scope>NUCLEOTIDE SEQUENCE</scope>
    <source>
        <strain evidence="1">CtE0n6</strain>
    </source>
</reference>
<accession>A0A8S5RF01</accession>
<evidence type="ECO:0000313" key="1">
    <source>
        <dbReference type="EMBL" id="DAE29966.1"/>
    </source>
</evidence>
<protein>
    <submittedName>
        <fullName evidence="1">Uncharacterized protein</fullName>
    </submittedName>
</protein>
<organism evidence="1">
    <name type="scientific">virus sp. ctE0n6</name>
    <dbReference type="NCBI Taxonomy" id="2827985"/>
    <lineage>
        <taxon>Viruses</taxon>
    </lineage>
</organism>
<proteinExistence type="predicted"/>
<dbReference type="EMBL" id="BK059101">
    <property type="protein sequence ID" value="DAE29966.1"/>
    <property type="molecule type" value="Genomic_DNA"/>
</dbReference>
<name>A0A8S5RF01_9VIRU</name>